<organism evidence="1 2">
    <name type="scientific">Vermiconidia calcicola</name>
    <dbReference type="NCBI Taxonomy" id="1690605"/>
    <lineage>
        <taxon>Eukaryota</taxon>
        <taxon>Fungi</taxon>
        <taxon>Dikarya</taxon>
        <taxon>Ascomycota</taxon>
        <taxon>Pezizomycotina</taxon>
        <taxon>Dothideomycetes</taxon>
        <taxon>Dothideomycetidae</taxon>
        <taxon>Mycosphaerellales</taxon>
        <taxon>Extremaceae</taxon>
        <taxon>Vermiconidia</taxon>
    </lineage>
</organism>
<name>A0ACC3MW90_9PEZI</name>
<protein>
    <submittedName>
        <fullName evidence="1">Uncharacterized protein</fullName>
    </submittedName>
</protein>
<evidence type="ECO:0000313" key="2">
    <source>
        <dbReference type="Proteomes" id="UP001281147"/>
    </source>
</evidence>
<dbReference type="EMBL" id="JAUTXU010000143">
    <property type="protein sequence ID" value="KAK3704078.1"/>
    <property type="molecule type" value="Genomic_DNA"/>
</dbReference>
<comment type="caution">
    <text evidence="1">The sequence shown here is derived from an EMBL/GenBank/DDBJ whole genome shotgun (WGS) entry which is preliminary data.</text>
</comment>
<evidence type="ECO:0000313" key="1">
    <source>
        <dbReference type="EMBL" id="KAK3704078.1"/>
    </source>
</evidence>
<accession>A0ACC3MW90</accession>
<reference evidence="1" key="1">
    <citation type="submission" date="2023-07" db="EMBL/GenBank/DDBJ databases">
        <title>Black Yeasts Isolated from many extreme environments.</title>
        <authorList>
            <person name="Coleine C."/>
            <person name="Stajich J.E."/>
            <person name="Selbmann L."/>
        </authorList>
    </citation>
    <scope>NUCLEOTIDE SEQUENCE</scope>
    <source>
        <strain evidence="1">CCFEE 5714</strain>
    </source>
</reference>
<proteinExistence type="predicted"/>
<sequence>MAIREATWADILPASKILAKAFKDEPAFGEYIHPYRDQYPEDLYLFFLRYLRVEYYRRPDHVMIVSSTDDESGKEERITGLAYWIRKRAVEIKPSLYNRTMIQAMESYNYVESFAYPNRAAEPSRVNVMEQVEPFQKHHWSGTRAESWYLAILCVDPACGKRGYGRQLVNYGFDRAKKESVGCSVISAEGKEDFYQACGFDVHVGMAKDAGGDENPLKDVPGGSIFFWDNGIKPEGIKSYGKA</sequence>
<gene>
    <name evidence="1" type="ORF">LTR37_014053</name>
</gene>
<keyword evidence="2" id="KW-1185">Reference proteome</keyword>
<dbReference type="Proteomes" id="UP001281147">
    <property type="component" value="Unassembled WGS sequence"/>
</dbReference>